<dbReference type="Proteomes" id="UP000030765">
    <property type="component" value="Unassembled WGS sequence"/>
</dbReference>
<dbReference type="EnsemblMetazoa" id="ASIC017036-RA">
    <property type="protein sequence ID" value="ASIC017036-PA"/>
    <property type="gene ID" value="ASIC017036"/>
</dbReference>
<evidence type="ECO:0000313" key="5">
    <source>
        <dbReference type="Proteomes" id="UP000030765"/>
    </source>
</evidence>
<keyword evidence="5" id="KW-1185">Reference proteome</keyword>
<evidence type="ECO:0000313" key="4">
    <source>
        <dbReference type="EnsemblMetazoa" id="ASIC017036-PA"/>
    </source>
</evidence>
<reference evidence="3 5" key="1">
    <citation type="journal article" date="2014" name="BMC Genomics">
        <title>Genome sequence of Anopheles sinensis provides insight into genetics basis of mosquito competence for malaria parasites.</title>
        <authorList>
            <person name="Zhou D."/>
            <person name="Zhang D."/>
            <person name="Ding G."/>
            <person name="Shi L."/>
            <person name="Hou Q."/>
            <person name="Ye Y."/>
            <person name="Xu Y."/>
            <person name="Zhou H."/>
            <person name="Xiong C."/>
            <person name="Li S."/>
            <person name="Yu J."/>
            <person name="Hong S."/>
            <person name="Yu X."/>
            <person name="Zou P."/>
            <person name="Chen C."/>
            <person name="Chang X."/>
            <person name="Wang W."/>
            <person name="Lv Y."/>
            <person name="Sun Y."/>
            <person name="Ma L."/>
            <person name="Shen B."/>
            <person name="Zhu C."/>
        </authorList>
    </citation>
    <scope>NUCLEOTIDE SEQUENCE [LARGE SCALE GENOMIC DNA]</scope>
</reference>
<feature type="compositionally biased region" description="Low complexity" evidence="1">
    <location>
        <begin position="61"/>
        <end position="83"/>
    </location>
</feature>
<evidence type="ECO:0000256" key="1">
    <source>
        <dbReference type="SAM" id="MobiDB-lite"/>
    </source>
</evidence>
<dbReference type="PROSITE" id="PS51257">
    <property type="entry name" value="PROKAR_LIPOPROTEIN"/>
    <property type="match status" value="1"/>
</dbReference>
<organism evidence="3">
    <name type="scientific">Anopheles sinensis</name>
    <name type="common">Mosquito</name>
    <dbReference type="NCBI Taxonomy" id="74873"/>
    <lineage>
        <taxon>Eukaryota</taxon>
        <taxon>Metazoa</taxon>
        <taxon>Ecdysozoa</taxon>
        <taxon>Arthropoda</taxon>
        <taxon>Hexapoda</taxon>
        <taxon>Insecta</taxon>
        <taxon>Pterygota</taxon>
        <taxon>Neoptera</taxon>
        <taxon>Endopterygota</taxon>
        <taxon>Diptera</taxon>
        <taxon>Nematocera</taxon>
        <taxon>Culicoidea</taxon>
        <taxon>Culicidae</taxon>
        <taxon>Anophelinae</taxon>
        <taxon>Anopheles</taxon>
    </lineage>
</organism>
<keyword evidence="2" id="KW-0732">Signal</keyword>
<dbReference type="VEuPathDB" id="VectorBase:ASIC017036"/>
<proteinExistence type="predicted"/>
<dbReference type="EMBL" id="ATLV01023376">
    <property type="status" value="NOT_ANNOTATED_CDS"/>
    <property type="molecule type" value="Genomic_DNA"/>
</dbReference>
<accession>A0A084WFN2</accession>
<feature type="signal peptide" evidence="2">
    <location>
        <begin position="1"/>
        <end position="27"/>
    </location>
</feature>
<gene>
    <name evidence="3" type="ORF">ZHAS_00017036</name>
</gene>
<dbReference type="AlphaFoldDB" id="A0A084WFN2"/>
<sequence length="171" mass="17666">MAPVRWHAVRSPLLVMLLATVLGGCCAVATVEVTTDDAGDGPPAQSRTAQSDSRQRQLTEGSSASSLPGTPAGPAPASTPSSSINATINRCREGCLEKKGRAFTYSLLNVPDCSGTGNPPGKVSVAIIRKGIHHAAFETATGWLDAEESEGPQVIRVEARAVIPAIGSSKY</sequence>
<evidence type="ECO:0000313" key="3">
    <source>
        <dbReference type="EMBL" id="KFB49026.1"/>
    </source>
</evidence>
<name>A0A084WFN2_ANOSI</name>
<feature type="region of interest" description="Disordered" evidence="1">
    <location>
        <begin position="36"/>
        <end position="84"/>
    </location>
</feature>
<reference evidence="4" key="2">
    <citation type="submission" date="2020-05" db="UniProtKB">
        <authorList>
            <consortium name="EnsemblMetazoa"/>
        </authorList>
    </citation>
    <scope>IDENTIFICATION</scope>
</reference>
<evidence type="ECO:0000256" key="2">
    <source>
        <dbReference type="SAM" id="SignalP"/>
    </source>
</evidence>
<dbReference type="EMBL" id="KE525342">
    <property type="protein sequence ID" value="KFB49026.1"/>
    <property type="molecule type" value="Genomic_DNA"/>
</dbReference>
<dbReference type="VEuPathDB" id="VectorBase:ASIS010665"/>
<feature type="compositionally biased region" description="Polar residues" evidence="1">
    <location>
        <begin position="45"/>
        <end position="60"/>
    </location>
</feature>
<protein>
    <submittedName>
        <fullName evidence="3 4">Uncharacterized protein</fullName>
    </submittedName>
</protein>
<feature type="chain" id="PRO_5001784967" evidence="2">
    <location>
        <begin position="28"/>
        <end position="171"/>
    </location>
</feature>